<dbReference type="GeneID" id="111012041"/>
<gene>
    <name evidence="3" type="primary">LOC111012041</name>
</gene>
<dbReference type="CDD" id="cd14371">
    <property type="entry name" value="CUE_CID7_like"/>
    <property type="match status" value="1"/>
</dbReference>
<dbReference type="InterPro" id="IPR041806">
    <property type="entry name" value="CID5/6/7_CUE"/>
</dbReference>
<dbReference type="RefSeq" id="XP_022141760.1">
    <property type="nucleotide sequence ID" value="XM_022286068.1"/>
</dbReference>
<dbReference type="Proteomes" id="UP000504603">
    <property type="component" value="Unplaced"/>
</dbReference>
<keyword evidence="2" id="KW-1185">Reference proteome</keyword>
<dbReference type="InterPro" id="IPR009060">
    <property type="entry name" value="UBA-like_sf"/>
</dbReference>
<feature type="domain" description="CUE" evidence="1">
    <location>
        <begin position="103"/>
        <end position="146"/>
    </location>
</feature>
<dbReference type="AlphaFoldDB" id="A0A6J1CJ15"/>
<dbReference type="GO" id="GO:0043130">
    <property type="term" value="F:ubiquitin binding"/>
    <property type="evidence" value="ECO:0007669"/>
    <property type="project" value="InterPro"/>
</dbReference>
<dbReference type="InterPro" id="IPR038981">
    <property type="entry name" value="CID5/CID6"/>
</dbReference>
<accession>A0A6J1CJ15</accession>
<dbReference type="Gene3D" id="1.10.8.10">
    <property type="entry name" value="DNA helicase RuvA subunit, C-terminal domain"/>
    <property type="match status" value="1"/>
</dbReference>
<dbReference type="OrthoDB" id="769720at2759"/>
<dbReference type="Pfam" id="PF02845">
    <property type="entry name" value="CUE"/>
    <property type="match status" value="1"/>
</dbReference>
<dbReference type="InterPro" id="IPR003892">
    <property type="entry name" value="CUE"/>
</dbReference>
<protein>
    <submittedName>
        <fullName evidence="3">Polyadenylate-binding protein-interacting protein 5-like</fullName>
    </submittedName>
</protein>
<evidence type="ECO:0000259" key="1">
    <source>
        <dbReference type="PROSITE" id="PS51140"/>
    </source>
</evidence>
<dbReference type="KEGG" id="mcha:111012041"/>
<organism evidence="2 3">
    <name type="scientific">Momordica charantia</name>
    <name type="common">Bitter gourd</name>
    <name type="synonym">Balsam pear</name>
    <dbReference type="NCBI Taxonomy" id="3673"/>
    <lineage>
        <taxon>Eukaryota</taxon>
        <taxon>Viridiplantae</taxon>
        <taxon>Streptophyta</taxon>
        <taxon>Embryophyta</taxon>
        <taxon>Tracheophyta</taxon>
        <taxon>Spermatophyta</taxon>
        <taxon>Magnoliopsida</taxon>
        <taxon>eudicotyledons</taxon>
        <taxon>Gunneridae</taxon>
        <taxon>Pentapetalae</taxon>
        <taxon>rosids</taxon>
        <taxon>fabids</taxon>
        <taxon>Cucurbitales</taxon>
        <taxon>Cucurbitaceae</taxon>
        <taxon>Momordiceae</taxon>
        <taxon>Momordica</taxon>
    </lineage>
</organism>
<name>A0A6J1CJ15_MOMCH</name>
<dbReference type="PANTHER" id="PTHR37252">
    <property type="entry name" value="POLYADENYLATE-BINDING PROTEIN-INTERACTING PROTEIN 6"/>
    <property type="match status" value="1"/>
</dbReference>
<proteinExistence type="predicted"/>
<sequence>MKPLGSSLNPYAASYIPLSKREADKNFIAENSSKKSIGGNFSGYSEHYMHNPPYDSISPNSNLRLGEKAPIAVGSAMKNHPSHGSLSQHKSEFNEMVEMFDKDFDLDLEFLKASFPGLSDQSLTDVYLANKGDVDAAIDMLSLLENKQPFGSEDYVPEGLPDSLDIGDISEYGFAADNQPSFKMKNVVGNASTSFRS</sequence>
<evidence type="ECO:0000313" key="2">
    <source>
        <dbReference type="Proteomes" id="UP000504603"/>
    </source>
</evidence>
<dbReference type="PROSITE" id="PS51140">
    <property type="entry name" value="CUE"/>
    <property type="match status" value="1"/>
</dbReference>
<reference evidence="3" key="1">
    <citation type="submission" date="2025-08" db="UniProtKB">
        <authorList>
            <consortium name="RefSeq"/>
        </authorList>
    </citation>
    <scope>IDENTIFICATION</scope>
    <source>
        <strain evidence="3">OHB3-1</strain>
    </source>
</reference>
<dbReference type="PANTHER" id="PTHR37252:SF3">
    <property type="entry name" value="POLYADENYLATE-BINDING PROTEIN-INTERACTING PROTEIN 6"/>
    <property type="match status" value="1"/>
</dbReference>
<dbReference type="SUPFAM" id="SSF46934">
    <property type="entry name" value="UBA-like"/>
    <property type="match status" value="1"/>
</dbReference>
<evidence type="ECO:0000313" key="3">
    <source>
        <dbReference type="RefSeq" id="XP_022141760.1"/>
    </source>
</evidence>